<dbReference type="STRING" id="5786.F0ZPP3"/>
<accession>F0ZPP3</accession>
<evidence type="ECO:0000313" key="14">
    <source>
        <dbReference type="EMBL" id="EGC34097.1"/>
    </source>
</evidence>
<dbReference type="GO" id="GO:0005789">
    <property type="term" value="C:endoplasmic reticulum membrane"/>
    <property type="evidence" value="ECO:0000318"/>
    <property type="project" value="GO_Central"/>
</dbReference>
<keyword evidence="8" id="KW-0256">Endoplasmic reticulum</keyword>
<name>F0ZPP3_DICPU</name>
<gene>
    <name evidence="14" type="ORF">DICPUDRAFT_88482</name>
</gene>
<dbReference type="UniPathway" id="UPA00378"/>
<dbReference type="FunCoup" id="F0ZPP3">
    <property type="interactions" value="31"/>
</dbReference>
<dbReference type="OMA" id="FYLERFH"/>
<dbReference type="Proteomes" id="UP000001064">
    <property type="component" value="Unassembled WGS sequence"/>
</dbReference>
<evidence type="ECO:0000256" key="7">
    <source>
        <dbReference type="ARBA" id="ARBA00022692"/>
    </source>
</evidence>
<organism evidence="14 15">
    <name type="scientific">Dictyostelium purpureum</name>
    <name type="common">Slime mold</name>
    <dbReference type="NCBI Taxonomy" id="5786"/>
    <lineage>
        <taxon>Eukaryota</taxon>
        <taxon>Amoebozoa</taxon>
        <taxon>Evosea</taxon>
        <taxon>Eumycetozoa</taxon>
        <taxon>Dictyostelia</taxon>
        <taxon>Dictyosteliales</taxon>
        <taxon>Dictyosteliaceae</taxon>
        <taxon>Dictyostelium</taxon>
    </lineage>
</organism>
<evidence type="ECO:0000256" key="10">
    <source>
        <dbReference type="ARBA" id="ARBA00022989"/>
    </source>
</evidence>
<sequence length="308" mass="36465">MYRILGYLIYNITFRLFVLIKILNFYYQLISYKIRNIISQFFMYLYIKSPKDYIEFINSSIIINNNNNNNNNSKNHNNNDDNTKIPKHLALILNHKDQSKSIQSNQDTLSFYNKLSEIIIWSHIIGVNRITILDNHGSLKKNISTFQNILDNNIKPFNNFNNDIIYSFKWLNNNKNINSDNDNNNNNDINKNNKIKNRVLTLSVATVDDGKQELINITKKYIKQSKTNQNLELNESFVNSNLPNYIGGINFEPEVALDFSDKQLFSGFLPWHVKLTEFIKVDHFHQFYFERYCQFLKRYGNIKKRCGK</sequence>
<comment type="cofactor">
    <cofactor evidence="1">
        <name>Mg(2+)</name>
        <dbReference type="ChEBI" id="CHEBI:18420"/>
    </cofactor>
</comment>
<dbReference type="OrthoDB" id="19639at2759"/>
<dbReference type="EMBL" id="GL871112">
    <property type="protein sequence ID" value="EGC34097.1"/>
    <property type="molecule type" value="Genomic_DNA"/>
</dbReference>
<dbReference type="AlphaFoldDB" id="F0ZPP3"/>
<dbReference type="Gene3D" id="3.40.1180.10">
    <property type="entry name" value="Decaprenyl diphosphate synthase-like"/>
    <property type="match status" value="1"/>
</dbReference>
<dbReference type="InParanoid" id="F0ZPP3"/>
<protein>
    <recommendedName>
        <fullName evidence="5">ditrans,polycis-polyprenyl diphosphate synthase [(2E,6E)-farnesyldiphosphate specific]</fullName>
        <ecNumber evidence="5">2.5.1.87</ecNumber>
    </recommendedName>
</protein>
<keyword evidence="11 13" id="KW-0472">Membrane</keyword>
<evidence type="ECO:0000313" key="15">
    <source>
        <dbReference type="Proteomes" id="UP000001064"/>
    </source>
</evidence>
<dbReference type="RefSeq" id="XP_003289390.1">
    <property type="nucleotide sequence ID" value="XM_003289342.1"/>
</dbReference>
<dbReference type="EC" id="2.5.1.87" evidence="5"/>
<dbReference type="InterPro" id="IPR038887">
    <property type="entry name" value="Nus1/NgBR"/>
</dbReference>
<keyword evidence="15" id="KW-1185">Reference proteome</keyword>
<dbReference type="VEuPathDB" id="AmoebaDB:DICPUDRAFT_88482"/>
<keyword evidence="9" id="KW-0460">Magnesium</keyword>
<feature type="transmembrane region" description="Helical" evidence="13">
    <location>
        <begin position="7"/>
        <end position="27"/>
    </location>
</feature>
<dbReference type="PANTHER" id="PTHR21528">
    <property type="entry name" value="DEHYDRODOLICHYL DIPHOSPHATE SYNTHASE COMPLEX SUBUNIT NUS1"/>
    <property type="match status" value="1"/>
</dbReference>
<comment type="catalytic activity">
    <reaction evidence="12">
        <text>n isopentenyl diphosphate + (2E,6E)-farnesyl diphosphate = a di-trans,poly-cis-polyprenyl diphosphate + n diphosphate</text>
        <dbReference type="Rhea" id="RHEA:53008"/>
        <dbReference type="Rhea" id="RHEA-COMP:19494"/>
        <dbReference type="ChEBI" id="CHEBI:33019"/>
        <dbReference type="ChEBI" id="CHEBI:128769"/>
        <dbReference type="ChEBI" id="CHEBI:136960"/>
        <dbReference type="ChEBI" id="CHEBI:175763"/>
        <dbReference type="EC" id="2.5.1.87"/>
    </reaction>
</comment>
<evidence type="ECO:0000256" key="9">
    <source>
        <dbReference type="ARBA" id="ARBA00022842"/>
    </source>
</evidence>
<dbReference type="GeneID" id="10502343"/>
<dbReference type="PANTHER" id="PTHR21528:SF0">
    <property type="entry name" value="DEHYDRODOLICHYL DIPHOSPHATE SYNTHASE COMPLEX SUBUNIT NUS1"/>
    <property type="match status" value="1"/>
</dbReference>
<keyword evidence="7 13" id="KW-0812">Transmembrane</keyword>
<evidence type="ECO:0000256" key="4">
    <source>
        <dbReference type="ARBA" id="ARBA00005432"/>
    </source>
</evidence>
<proteinExistence type="inferred from homology"/>
<comment type="pathway">
    <text evidence="3">Protein modification; protein glycosylation.</text>
</comment>
<keyword evidence="6" id="KW-0808">Transferase</keyword>
<evidence type="ECO:0000256" key="8">
    <source>
        <dbReference type="ARBA" id="ARBA00022824"/>
    </source>
</evidence>
<evidence type="ECO:0000256" key="2">
    <source>
        <dbReference type="ARBA" id="ARBA00004586"/>
    </source>
</evidence>
<evidence type="ECO:0000256" key="13">
    <source>
        <dbReference type="SAM" id="Phobius"/>
    </source>
</evidence>
<evidence type="ECO:0000256" key="11">
    <source>
        <dbReference type="ARBA" id="ARBA00023136"/>
    </source>
</evidence>
<dbReference type="GO" id="GO:1904423">
    <property type="term" value="C:dehydrodolichyl diphosphate synthase complex"/>
    <property type="evidence" value="ECO:0000318"/>
    <property type="project" value="GO_Central"/>
</dbReference>
<comment type="subcellular location">
    <subcellularLocation>
        <location evidence="2">Endoplasmic reticulum membrane</location>
    </subcellularLocation>
</comment>
<dbReference type="SUPFAM" id="SSF64005">
    <property type="entry name" value="Undecaprenyl diphosphate synthase"/>
    <property type="match status" value="1"/>
</dbReference>
<evidence type="ECO:0000256" key="1">
    <source>
        <dbReference type="ARBA" id="ARBA00001946"/>
    </source>
</evidence>
<dbReference type="KEGG" id="dpp:DICPUDRAFT_88482"/>
<dbReference type="eggNOG" id="KOG2818">
    <property type="taxonomic scope" value="Eukaryota"/>
</dbReference>
<dbReference type="GO" id="GO:0045547">
    <property type="term" value="F:ditrans,polycis-polyprenyl diphosphate synthase [(2E,6E)-farnesyl diphosphate specific] activity"/>
    <property type="evidence" value="ECO:0007669"/>
    <property type="project" value="UniProtKB-EC"/>
</dbReference>
<keyword evidence="10 13" id="KW-1133">Transmembrane helix</keyword>
<evidence type="ECO:0000256" key="6">
    <source>
        <dbReference type="ARBA" id="ARBA00022679"/>
    </source>
</evidence>
<evidence type="ECO:0000256" key="3">
    <source>
        <dbReference type="ARBA" id="ARBA00004922"/>
    </source>
</evidence>
<dbReference type="InterPro" id="IPR036424">
    <property type="entry name" value="UPP_synth-like_sf"/>
</dbReference>
<comment type="similarity">
    <text evidence="4">Belongs to the UPP synthase family.</text>
</comment>
<evidence type="ECO:0000256" key="12">
    <source>
        <dbReference type="ARBA" id="ARBA00047353"/>
    </source>
</evidence>
<reference evidence="15" key="1">
    <citation type="journal article" date="2011" name="Genome Biol.">
        <title>Comparative genomics of the social amoebae Dictyostelium discoideum and Dictyostelium purpureum.</title>
        <authorList>
            <consortium name="US DOE Joint Genome Institute (JGI-PGF)"/>
            <person name="Sucgang R."/>
            <person name="Kuo A."/>
            <person name="Tian X."/>
            <person name="Salerno W."/>
            <person name="Parikh A."/>
            <person name="Feasley C.L."/>
            <person name="Dalin E."/>
            <person name="Tu H."/>
            <person name="Huang E."/>
            <person name="Barry K."/>
            <person name="Lindquist E."/>
            <person name="Shapiro H."/>
            <person name="Bruce D."/>
            <person name="Schmutz J."/>
            <person name="Salamov A."/>
            <person name="Fey P."/>
            <person name="Gaudet P."/>
            <person name="Anjard C."/>
            <person name="Babu M.M."/>
            <person name="Basu S."/>
            <person name="Bushmanova Y."/>
            <person name="van der Wel H."/>
            <person name="Katoh-Kurasawa M."/>
            <person name="Dinh C."/>
            <person name="Coutinho P.M."/>
            <person name="Saito T."/>
            <person name="Elias M."/>
            <person name="Schaap P."/>
            <person name="Kay R.R."/>
            <person name="Henrissat B."/>
            <person name="Eichinger L."/>
            <person name="Rivero F."/>
            <person name="Putnam N.H."/>
            <person name="West C.M."/>
            <person name="Loomis W.F."/>
            <person name="Chisholm R.L."/>
            <person name="Shaulsky G."/>
            <person name="Strassmann J.E."/>
            <person name="Queller D.C."/>
            <person name="Kuspa A."/>
            <person name="Grigoriev I.V."/>
        </authorList>
    </citation>
    <scope>NUCLEOTIDE SEQUENCE [LARGE SCALE GENOMIC DNA]</scope>
    <source>
        <strain evidence="15">QSDP1</strain>
    </source>
</reference>
<evidence type="ECO:0000256" key="5">
    <source>
        <dbReference type="ARBA" id="ARBA00012596"/>
    </source>
</evidence>